<reference evidence="2 3" key="1">
    <citation type="submission" date="2019-11" db="EMBL/GenBank/DDBJ databases">
        <title>Spirosoma endbachense sp. nov., isolated from a natural salt meadow.</title>
        <authorList>
            <person name="Rojas J."/>
            <person name="Ambika Manirajan B."/>
            <person name="Ratering S."/>
            <person name="Suarez C."/>
            <person name="Geissler-Plaum R."/>
            <person name="Schnell S."/>
        </authorList>
    </citation>
    <scope>NUCLEOTIDE SEQUENCE [LARGE SCALE GENOMIC DNA]</scope>
    <source>
        <strain evidence="2 3">I-24</strain>
    </source>
</reference>
<accession>A0A6P1VUG1</accession>
<keyword evidence="1" id="KW-1133">Transmembrane helix</keyword>
<keyword evidence="1" id="KW-0472">Membrane</keyword>
<organism evidence="2 3">
    <name type="scientific">Spirosoma endbachense</name>
    <dbReference type="NCBI Taxonomy" id="2666025"/>
    <lineage>
        <taxon>Bacteria</taxon>
        <taxon>Pseudomonadati</taxon>
        <taxon>Bacteroidota</taxon>
        <taxon>Cytophagia</taxon>
        <taxon>Cytophagales</taxon>
        <taxon>Cytophagaceae</taxon>
        <taxon>Spirosoma</taxon>
    </lineage>
</organism>
<keyword evidence="3" id="KW-1185">Reference proteome</keyword>
<sequence length="349" mass="39521">MNSLDELPEIPKIQNKWLMAKYFPKIRLLDELAQLRLRLIIKQNINPDMPDNTWYIMARGLFSLAVKSYEAKNLELAWRYIKSANRLEINDLTEEGLLEKAHQIFLERTSKLKGWRLELVESLLGEKKGNTIGFKYEAFRERAAEPDKKKAEPKLAKQSLLTIVLKAAEVLDEATNDQYYRLGLYHRNLRRILWGFGGLVIGFTIVYALLTTYAESVFVPVIGPWTNLVFVEFLGLLGAMFSLASRQYESSTSTPLLYLGNQGALQRLLIGPGAGLVIYLILQTNFFNPELINSVGNGCVDCKQVGDCPACQTLSFVEMFFAFLAGFSEKLITPMLEKYAKPGKSEVVS</sequence>
<keyword evidence="1" id="KW-0812">Transmembrane</keyword>
<gene>
    <name evidence="2" type="ORF">GJR95_12240</name>
</gene>
<protein>
    <submittedName>
        <fullName evidence="2">Uncharacterized protein</fullName>
    </submittedName>
</protein>
<dbReference type="Proteomes" id="UP000464577">
    <property type="component" value="Chromosome"/>
</dbReference>
<evidence type="ECO:0000256" key="1">
    <source>
        <dbReference type="SAM" id="Phobius"/>
    </source>
</evidence>
<feature type="transmembrane region" description="Helical" evidence="1">
    <location>
        <begin position="222"/>
        <end position="243"/>
    </location>
</feature>
<feature type="transmembrane region" description="Helical" evidence="1">
    <location>
        <begin position="264"/>
        <end position="282"/>
    </location>
</feature>
<feature type="transmembrane region" description="Helical" evidence="1">
    <location>
        <begin position="192"/>
        <end position="210"/>
    </location>
</feature>
<dbReference type="RefSeq" id="WP_162386141.1">
    <property type="nucleotide sequence ID" value="NZ_CP045997.1"/>
</dbReference>
<name>A0A6P1VUG1_9BACT</name>
<proteinExistence type="predicted"/>
<dbReference type="EMBL" id="CP045997">
    <property type="protein sequence ID" value="QHV95732.1"/>
    <property type="molecule type" value="Genomic_DNA"/>
</dbReference>
<dbReference type="KEGG" id="senf:GJR95_12240"/>
<dbReference type="AlphaFoldDB" id="A0A6P1VUG1"/>
<evidence type="ECO:0000313" key="3">
    <source>
        <dbReference type="Proteomes" id="UP000464577"/>
    </source>
</evidence>
<evidence type="ECO:0000313" key="2">
    <source>
        <dbReference type="EMBL" id="QHV95732.1"/>
    </source>
</evidence>